<keyword evidence="6" id="KW-1185">Reference proteome</keyword>
<dbReference type="AlphaFoldDB" id="A0A846YRN7"/>
<keyword evidence="3 5" id="KW-0067">ATP-binding</keyword>
<dbReference type="PANTHER" id="PTHR45772:SF7">
    <property type="entry name" value="AMINO ACID ABC TRANSPORTER ATP-BINDING PROTEIN"/>
    <property type="match status" value="1"/>
</dbReference>
<dbReference type="GO" id="GO:0015188">
    <property type="term" value="F:L-isoleucine transmembrane transporter activity"/>
    <property type="evidence" value="ECO:0007669"/>
    <property type="project" value="TreeGrafter"/>
</dbReference>
<gene>
    <name evidence="5" type="ORF">HGB48_04320</name>
</gene>
<evidence type="ECO:0000259" key="4">
    <source>
        <dbReference type="PROSITE" id="PS50893"/>
    </source>
</evidence>
<dbReference type="GO" id="GO:1903805">
    <property type="term" value="P:L-valine import across plasma membrane"/>
    <property type="evidence" value="ECO:0007669"/>
    <property type="project" value="TreeGrafter"/>
</dbReference>
<name>A0A846YRN7_9ACTN</name>
<dbReference type="InterPro" id="IPR003593">
    <property type="entry name" value="AAA+_ATPase"/>
</dbReference>
<dbReference type="InterPro" id="IPR027417">
    <property type="entry name" value="P-loop_NTPase"/>
</dbReference>
<dbReference type="PROSITE" id="PS50893">
    <property type="entry name" value="ABC_TRANSPORTER_2"/>
    <property type="match status" value="1"/>
</dbReference>
<dbReference type="Proteomes" id="UP000579250">
    <property type="component" value="Unassembled WGS sequence"/>
</dbReference>
<sequence>MPDKTSLLETRGITVRFGGNTAVNDVGLAMDEGQITGLIGPNGAGKTTMFNTITGLQKPASGQVLLDGEDITRLSPAKRARRGMARTFQRLELFLSLSVRDNVRVAGDILRSNTRKRFDLDEETDKVLERTGLTDIADRDVSDIPIGRARVVEVARALMTSPRVLLLDEPASGQTERETEAFAEMLTGLAGEGLAICLVEHDLPLVMKLCSTIHVLDYGALIASGTPAEIKDSPEVIAAYIGTEEAGHE</sequence>
<reference evidence="5 6" key="1">
    <citation type="submission" date="2020-04" db="EMBL/GenBank/DDBJ databases">
        <title>MicrobeNet Type strains.</title>
        <authorList>
            <person name="Nicholson A.C."/>
        </authorList>
    </citation>
    <scope>NUCLEOTIDE SEQUENCE [LARGE SCALE GENOMIC DNA]</scope>
    <source>
        <strain evidence="5 6">ATCC BAA-277</strain>
    </source>
</reference>
<comment type="caution">
    <text evidence="5">The sequence shown here is derived from an EMBL/GenBank/DDBJ whole genome shotgun (WGS) entry which is preliminary data.</text>
</comment>
<evidence type="ECO:0000256" key="3">
    <source>
        <dbReference type="ARBA" id="ARBA00022840"/>
    </source>
</evidence>
<dbReference type="Pfam" id="PF00005">
    <property type="entry name" value="ABC_tran"/>
    <property type="match status" value="1"/>
</dbReference>
<evidence type="ECO:0000313" key="5">
    <source>
        <dbReference type="EMBL" id="NKZ02979.1"/>
    </source>
</evidence>
<dbReference type="InterPro" id="IPR032823">
    <property type="entry name" value="BCA_ABC_TP_C"/>
</dbReference>
<dbReference type="SUPFAM" id="SSF52540">
    <property type="entry name" value="P-loop containing nucleoside triphosphate hydrolases"/>
    <property type="match status" value="1"/>
</dbReference>
<evidence type="ECO:0000256" key="1">
    <source>
        <dbReference type="ARBA" id="ARBA00022448"/>
    </source>
</evidence>
<accession>A0A846YRN7</accession>
<feature type="domain" description="ABC transporter" evidence="4">
    <location>
        <begin position="8"/>
        <end position="243"/>
    </location>
</feature>
<evidence type="ECO:0000256" key="2">
    <source>
        <dbReference type="ARBA" id="ARBA00022741"/>
    </source>
</evidence>
<dbReference type="GO" id="GO:0015192">
    <property type="term" value="F:L-phenylalanine transmembrane transporter activity"/>
    <property type="evidence" value="ECO:0007669"/>
    <property type="project" value="TreeGrafter"/>
</dbReference>
<dbReference type="SMART" id="SM00382">
    <property type="entry name" value="AAA"/>
    <property type="match status" value="1"/>
</dbReference>
<dbReference type="GO" id="GO:0005304">
    <property type="term" value="F:L-valine transmembrane transporter activity"/>
    <property type="evidence" value="ECO:0007669"/>
    <property type="project" value="TreeGrafter"/>
</dbReference>
<organism evidence="5 6">
    <name type="scientific">Actinomadura latina</name>
    <dbReference type="NCBI Taxonomy" id="163603"/>
    <lineage>
        <taxon>Bacteria</taxon>
        <taxon>Bacillati</taxon>
        <taxon>Actinomycetota</taxon>
        <taxon>Actinomycetes</taxon>
        <taxon>Streptosporangiales</taxon>
        <taxon>Thermomonosporaceae</taxon>
        <taxon>Actinomadura</taxon>
    </lineage>
</organism>
<dbReference type="Pfam" id="PF12399">
    <property type="entry name" value="BCA_ABC_TP_C"/>
    <property type="match status" value="1"/>
</dbReference>
<dbReference type="GO" id="GO:1903806">
    <property type="term" value="P:L-isoleucine import across plasma membrane"/>
    <property type="evidence" value="ECO:0007669"/>
    <property type="project" value="TreeGrafter"/>
</dbReference>
<dbReference type="InterPro" id="IPR003439">
    <property type="entry name" value="ABC_transporter-like_ATP-bd"/>
</dbReference>
<evidence type="ECO:0000313" key="6">
    <source>
        <dbReference type="Proteomes" id="UP000579250"/>
    </source>
</evidence>
<keyword evidence="1" id="KW-0813">Transport</keyword>
<dbReference type="GO" id="GO:0005886">
    <property type="term" value="C:plasma membrane"/>
    <property type="evidence" value="ECO:0007669"/>
    <property type="project" value="TreeGrafter"/>
</dbReference>
<keyword evidence="2" id="KW-0547">Nucleotide-binding</keyword>
<dbReference type="RefSeq" id="WP_067635170.1">
    <property type="nucleotide sequence ID" value="NZ_JAAXPI010000003.1"/>
</dbReference>
<proteinExistence type="predicted"/>
<protein>
    <submittedName>
        <fullName evidence="5">ABC transporter ATP-binding protein</fullName>
    </submittedName>
</protein>
<dbReference type="EMBL" id="JAAXPI010000003">
    <property type="protein sequence ID" value="NKZ02979.1"/>
    <property type="molecule type" value="Genomic_DNA"/>
</dbReference>
<dbReference type="GO" id="GO:0005524">
    <property type="term" value="F:ATP binding"/>
    <property type="evidence" value="ECO:0007669"/>
    <property type="project" value="UniProtKB-KW"/>
</dbReference>
<dbReference type="CDD" id="cd03219">
    <property type="entry name" value="ABC_Mj1267_LivG_branched"/>
    <property type="match status" value="1"/>
</dbReference>
<dbReference type="PANTHER" id="PTHR45772">
    <property type="entry name" value="CONSERVED COMPONENT OF ABC TRANSPORTER FOR NATURAL AMINO ACIDS-RELATED"/>
    <property type="match status" value="1"/>
</dbReference>
<dbReference type="InterPro" id="IPR051120">
    <property type="entry name" value="ABC_AA/LPS_Transport"/>
</dbReference>
<dbReference type="Gene3D" id="3.40.50.300">
    <property type="entry name" value="P-loop containing nucleotide triphosphate hydrolases"/>
    <property type="match status" value="1"/>
</dbReference>
<dbReference type="GO" id="GO:0016887">
    <property type="term" value="F:ATP hydrolysis activity"/>
    <property type="evidence" value="ECO:0007669"/>
    <property type="project" value="InterPro"/>
</dbReference>
<dbReference type="GO" id="GO:0015808">
    <property type="term" value="P:L-alanine transport"/>
    <property type="evidence" value="ECO:0007669"/>
    <property type="project" value="TreeGrafter"/>
</dbReference>
<dbReference type="GO" id="GO:0042941">
    <property type="term" value="P:D-alanine transmembrane transport"/>
    <property type="evidence" value="ECO:0007669"/>
    <property type="project" value="TreeGrafter"/>
</dbReference>